<dbReference type="RefSeq" id="XP_003681279.1">
    <property type="nucleotide sequence ID" value="XM_003681231.1"/>
</dbReference>
<evidence type="ECO:0000313" key="8">
    <source>
        <dbReference type="Proteomes" id="UP000005627"/>
    </source>
</evidence>
<dbReference type="PANTHER" id="PTHR11266">
    <property type="entry name" value="PEROXISOMAL MEMBRANE PROTEIN 2, PXMP2 MPV17"/>
    <property type="match status" value="1"/>
</dbReference>
<feature type="transmembrane region" description="Helical" evidence="6">
    <location>
        <begin position="195"/>
        <end position="213"/>
    </location>
</feature>
<dbReference type="GO" id="GO:0005778">
    <property type="term" value="C:peroxisomal membrane"/>
    <property type="evidence" value="ECO:0007669"/>
    <property type="project" value="TreeGrafter"/>
</dbReference>
<dbReference type="GeneID" id="11502502"/>
<feature type="transmembrane region" description="Helical" evidence="6">
    <location>
        <begin position="76"/>
        <end position="97"/>
    </location>
</feature>
<dbReference type="Proteomes" id="UP000005627">
    <property type="component" value="Chromosome 4"/>
</dbReference>
<dbReference type="AlphaFoldDB" id="G8ZTX4"/>
<dbReference type="OrthoDB" id="860at2759"/>
<evidence type="ECO:0000313" key="7">
    <source>
        <dbReference type="EMBL" id="CCE92068.1"/>
    </source>
</evidence>
<keyword evidence="8" id="KW-1185">Reference proteome</keyword>
<name>G8ZTX4_TORDE</name>
<evidence type="ECO:0000256" key="4">
    <source>
        <dbReference type="ARBA" id="ARBA00022989"/>
    </source>
</evidence>
<keyword evidence="4 6" id="KW-1133">Transmembrane helix</keyword>
<dbReference type="HOGENOM" id="CLU_066033_2_0_1"/>
<evidence type="ECO:0008006" key="9">
    <source>
        <dbReference type="Google" id="ProtNLM"/>
    </source>
</evidence>
<evidence type="ECO:0000256" key="1">
    <source>
        <dbReference type="ARBA" id="ARBA00004141"/>
    </source>
</evidence>
<feature type="transmembrane region" description="Helical" evidence="6">
    <location>
        <begin position="117"/>
        <end position="142"/>
    </location>
</feature>
<evidence type="ECO:0000256" key="2">
    <source>
        <dbReference type="ARBA" id="ARBA00006824"/>
    </source>
</evidence>
<dbReference type="STRING" id="1076872.G8ZTX4"/>
<organism evidence="7 8">
    <name type="scientific">Torulaspora delbrueckii</name>
    <name type="common">Yeast</name>
    <name type="synonym">Candida colliculosa</name>
    <dbReference type="NCBI Taxonomy" id="4950"/>
    <lineage>
        <taxon>Eukaryota</taxon>
        <taxon>Fungi</taxon>
        <taxon>Dikarya</taxon>
        <taxon>Ascomycota</taxon>
        <taxon>Saccharomycotina</taxon>
        <taxon>Saccharomycetes</taxon>
        <taxon>Saccharomycetales</taxon>
        <taxon>Saccharomycetaceae</taxon>
        <taxon>Torulaspora</taxon>
    </lineage>
</organism>
<protein>
    <recommendedName>
        <fullName evidence="9">Peroxisomal membrane protein PMP22</fullName>
    </recommendedName>
</protein>
<accession>G8ZTX4</accession>
<sequence length="218" mass="24909">MTQPKTQSLVKTYNRLLLRHPLLVKSITGASLSSLGELISQWAAIVIQKDESKDEKQHQRKSLLHTLKRLICEPKLLKIFIMFCYGGLINAPINHFMYRYITQITNAHIRSPKARQLTQLLAALSIVSPTQVFFLISTLTVVNTNTRLQGNILTIWPHIQRNLKAQYAKILTSSCLTSTFLVSFAQKFIEPEKWSVFFSFAYVVLGTGQNIYLKLKDN</sequence>
<evidence type="ECO:0000256" key="6">
    <source>
        <dbReference type="RuleBase" id="RU363053"/>
    </source>
</evidence>
<reference evidence="7 8" key="1">
    <citation type="journal article" date="2011" name="Proc. Natl. Acad. Sci. U.S.A.">
        <title>Evolutionary erosion of yeast sex chromosomes by mating-type switching accidents.</title>
        <authorList>
            <person name="Gordon J.L."/>
            <person name="Armisen D."/>
            <person name="Proux-Wera E."/>
            <person name="Oheigeartaigh S.S."/>
            <person name="Byrne K.P."/>
            <person name="Wolfe K.H."/>
        </authorList>
    </citation>
    <scope>NUCLEOTIDE SEQUENCE [LARGE SCALE GENOMIC DNA]</scope>
    <source>
        <strain evidence="8">ATCC 10662 / CBS 1146 / NBRC 0425 / NCYC 2629 / NRRL Y-866</strain>
    </source>
</reference>
<comment type="subcellular location">
    <subcellularLocation>
        <location evidence="1">Membrane</location>
        <topology evidence="1">Multi-pass membrane protein</topology>
    </subcellularLocation>
</comment>
<dbReference type="KEGG" id="tdl:TDEL_0D04840"/>
<dbReference type="InterPro" id="IPR007248">
    <property type="entry name" value="Mpv17_PMP22"/>
</dbReference>
<evidence type="ECO:0000256" key="3">
    <source>
        <dbReference type="ARBA" id="ARBA00022692"/>
    </source>
</evidence>
<dbReference type="eggNOG" id="KOG1944">
    <property type="taxonomic scope" value="Eukaryota"/>
</dbReference>
<keyword evidence="3 6" id="KW-0812">Transmembrane</keyword>
<gene>
    <name evidence="7" type="primary">TDEL0D04840</name>
    <name evidence="7" type="ORF">TDEL_0D04840</name>
</gene>
<dbReference type="EMBL" id="HE616745">
    <property type="protein sequence ID" value="CCE92068.1"/>
    <property type="molecule type" value="Genomic_DNA"/>
</dbReference>
<proteinExistence type="inferred from homology"/>
<evidence type="ECO:0000256" key="5">
    <source>
        <dbReference type="ARBA" id="ARBA00023136"/>
    </source>
</evidence>
<dbReference type="PANTHER" id="PTHR11266:SF93">
    <property type="entry name" value="INTEGRAL MEMBRANE PROTEIN 25D9-6"/>
    <property type="match status" value="1"/>
</dbReference>
<comment type="similarity">
    <text evidence="2 6">Belongs to the peroxisomal membrane protein PXMP2/4 family.</text>
</comment>
<keyword evidence="5 6" id="KW-0472">Membrane</keyword>
<dbReference type="InParanoid" id="G8ZTX4"/>